<keyword evidence="3" id="KW-1133">Transmembrane helix</keyword>
<dbReference type="PANTHER" id="PTHR47966">
    <property type="entry name" value="BETA-SITE APP-CLEAVING ENZYME, ISOFORM A-RELATED"/>
    <property type="match status" value="1"/>
</dbReference>
<protein>
    <recommendedName>
        <fullName evidence="5">Peptidase A1 domain-containing protein</fullName>
    </recommendedName>
</protein>
<evidence type="ECO:0000259" key="5">
    <source>
        <dbReference type="PROSITE" id="PS51767"/>
    </source>
</evidence>
<feature type="signal peptide" evidence="4">
    <location>
        <begin position="1"/>
        <end position="27"/>
    </location>
</feature>
<evidence type="ECO:0000313" key="7">
    <source>
        <dbReference type="Proteomes" id="UP000193240"/>
    </source>
</evidence>
<dbReference type="InParanoid" id="A0A1Y2LJ40"/>
<comment type="similarity">
    <text evidence="1">Belongs to the peptidase A1 family.</text>
</comment>
<accession>A0A1Y2LJ40</accession>
<dbReference type="SUPFAM" id="SSF50630">
    <property type="entry name" value="Acid proteases"/>
    <property type="match status" value="1"/>
</dbReference>
<proteinExistence type="inferred from homology"/>
<keyword evidence="7" id="KW-1185">Reference proteome</keyword>
<dbReference type="Pfam" id="PF00026">
    <property type="entry name" value="Asp"/>
    <property type="match status" value="1"/>
</dbReference>
<dbReference type="PANTHER" id="PTHR47966:SF51">
    <property type="entry name" value="BETA-SITE APP-CLEAVING ENZYME, ISOFORM A-RELATED"/>
    <property type="match status" value="1"/>
</dbReference>
<dbReference type="InterPro" id="IPR033121">
    <property type="entry name" value="PEPTIDASE_A1"/>
</dbReference>
<organism evidence="6 7">
    <name type="scientific">Epicoccum nigrum</name>
    <name type="common">Soil fungus</name>
    <name type="synonym">Epicoccum purpurascens</name>
    <dbReference type="NCBI Taxonomy" id="105696"/>
    <lineage>
        <taxon>Eukaryota</taxon>
        <taxon>Fungi</taxon>
        <taxon>Dikarya</taxon>
        <taxon>Ascomycota</taxon>
        <taxon>Pezizomycotina</taxon>
        <taxon>Dothideomycetes</taxon>
        <taxon>Pleosporomycetidae</taxon>
        <taxon>Pleosporales</taxon>
        <taxon>Pleosporineae</taxon>
        <taxon>Didymellaceae</taxon>
        <taxon>Epicoccum</taxon>
    </lineage>
</organism>
<dbReference type="GO" id="GO:0000324">
    <property type="term" value="C:fungal-type vacuole"/>
    <property type="evidence" value="ECO:0007669"/>
    <property type="project" value="TreeGrafter"/>
</dbReference>
<evidence type="ECO:0000256" key="4">
    <source>
        <dbReference type="SAM" id="SignalP"/>
    </source>
</evidence>
<feature type="transmembrane region" description="Helical" evidence="3">
    <location>
        <begin position="460"/>
        <end position="484"/>
    </location>
</feature>
<feature type="chain" id="PRO_5013208989" description="Peptidase A1 domain-containing protein" evidence="4">
    <location>
        <begin position="28"/>
        <end position="700"/>
    </location>
</feature>
<feature type="domain" description="Peptidase A1" evidence="5">
    <location>
        <begin position="69"/>
        <end position="423"/>
    </location>
</feature>
<dbReference type="Proteomes" id="UP000193240">
    <property type="component" value="Unassembled WGS sequence"/>
</dbReference>
<evidence type="ECO:0000313" key="6">
    <source>
        <dbReference type="EMBL" id="OSS43926.1"/>
    </source>
</evidence>
<dbReference type="OMA" id="TVDWERQ"/>
<dbReference type="Gene3D" id="2.40.70.10">
    <property type="entry name" value="Acid Proteases"/>
    <property type="match status" value="2"/>
</dbReference>
<keyword evidence="3" id="KW-0812">Transmembrane</keyword>
<evidence type="ECO:0000256" key="1">
    <source>
        <dbReference type="ARBA" id="ARBA00007447"/>
    </source>
</evidence>
<reference evidence="6 7" key="1">
    <citation type="journal article" date="2017" name="Genome Announc.">
        <title>Genome sequence of the saprophytic ascomycete Epicoccum nigrum ICMP 19927 strain isolated from New Zealand.</title>
        <authorList>
            <person name="Fokin M."/>
            <person name="Fleetwood D."/>
            <person name="Weir B.S."/>
            <person name="Villas-Boas S.G."/>
        </authorList>
    </citation>
    <scope>NUCLEOTIDE SEQUENCE [LARGE SCALE GENOMIC DNA]</scope>
    <source>
        <strain evidence="6 7">ICMP 19927</strain>
    </source>
</reference>
<dbReference type="InterPro" id="IPR021109">
    <property type="entry name" value="Peptidase_aspartic_dom_sf"/>
</dbReference>
<dbReference type="GO" id="GO:0004190">
    <property type="term" value="F:aspartic-type endopeptidase activity"/>
    <property type="evidence" value="ECO:0007669"/>
    <property type="project" value="InterPro"/>
</dbReference>
<evidence type="ECO:0000256" key="3">
    <source>
        <dbReference type="SAM" id="Phobius"/>
    </source>
</evidence>
<dbReference type="EMBL" id="KZ107860">
    <property type="protein sequence ID" value="OSS43926.1"/>
    <property type="molecule type" value="Genomic_DNA"/>
</dbReference>
<keyword evidence="4" id="KW-0732">Signal</keyword>
<sequence length="700" mass="76205">MLLSSGARCACYTAALLFWTSLSLCSAAYVQKNTTSVPGYRLRPGVSSVPVPLRVAPDQGWLGIDGQWNTFSLRLGSKQTVAQVLPSTASQQIWAVNRKGCTYSSGNEFSQDCDRSRGYVFSPNESSTWTSQGFYRLWVGGNFGLDAHGDYGYDNVGLGIPGEEGPTVENTTIGTLINTNFWVGHFGLHPKPTNFSKDMVAVPPVPSYMTRLFEQGSIPSLSFGYTAGVQYRDPLFLGSLTLGGYDSSRYIPNNVSFVFAPDNERELVVGLAGLSASTTTRTGINLLPAGIDKPTLPIDTTVAELWLPLEICQAFEEAFSLTYDNATELYLVDDILHEALKAQNPTVTITLNQSFSTNETVEITLPYAAFDLQAEVPYRGLGEKTRYFPLRRADNSTQLALGRVFLQEAYLTVDWERSRFSVYQCDWTYGKPTELFPIVSPNYAEKSSAEQSTNRSTDGVVIGVVVGCVFVVILIASVIVGYFWRRRCNRLAARHAADASEAEAARKASPTDTDDDPSSPISDKGPNVFPKAELPGTSNVFRPEMCASGKDKVSVEIAEVEDTGRSVYEMLGDIPAPQEAAGRQLSEKETMMVREKIINGVDPSAGVQATLPCTRPAPITSLDDIATVATSLPSSGVSPITPRAPRDGAFLEAGDAPLSPLLPYRAQREGRSVDDLFSPISPLEARPITDSSRRRFSYES</sequence>
<keyword evidence="3" id="KW-0472">Membrane</keyword>
<dbReference type="GO" id="GO:0006508">
    <property type="term" value="P:proteolysis"/>
    <property type="evidence" value="ECO:0007669"/>
    <property type="project" value="InterPro"/>
</dbReference>
<name>A0A1Y2LJ40_EPING</name>
<dbReference type="STRING" id="105696.A0A1Y2LJ40"/>
<evidence type="ECO:0000256" key="2">
    <source>
        <dbReference type="SAM" id="MobiDB-lite"/>
    </source>
</evidence>
<dbReference type="AlphaFoldDB" id="A0A1Y2LJ40"/>
<dbReference type="InterPro" id="IPR001461">
    <property type="entry name" value="Aspartic_peptidase_A1"/>
</dbReference>
<gene>
    <name evidence="6" type="ORF">B5807_11319</name>
</gene>
<feature type="region of interest" description="Disordered" evidence="2">
    <location>
        <begin position="500"/>
        <end position="545"/>
    </location>
</feature>
<dbReference type="PROSITE" id="PS51767">
    <property type="entry name" value="PEPTIDASE_A1"/>
    <property type="match status" value="1"/>
</dbReference>